<accession>A0A5C3PGH6</accession>
<evidence type="ECO:0000313" key="1">
    <source>
        <dbReference type="EMBL" id="TFK85003.1"/>
    </source>
</evidence>
<dbReference type="AlphaFoldDB" id="A0A5C3PGH6"/>
<evidence type="ECO:0000313" key="2">
    <source>
        <dbReference type="Proteomes" id="UP000308197"/>
    </source>
</evidence>
<protein>
    <submittedName>
        <fullName evidence="1">Uncharacterized protein</fullName>
    </submittedName>
</protein>
<proteinExistence type="predicted"/>
<keyword evidence="2" id="KW-1185">Reference proteome</keyword>
<dbReference type="EMBL" id="ML211280">
    <property type="protein sequence ID" value="TFK85003.1"/>
    <property type="molecule type" value="Genomic_DNA"/>
</dbReference>
<organism evidence="1 2">
    <name type="scientific">Polyporus arcularius HHB13444</name>
    <dbReference type="NCBI Taxonomy" id="1314778"/>
    <lineage>
        <taxon>Eukaryota</taxon>
        <taxon>Fungi</taxon>
        <taxon>Dikarya</taxon>
        <taxon>Basidiomycota</taxon>
        <taxon>Agaricomycotina</taxon>
        <taxon>Agaricomycetes</taxon>
        <taxon>Polyporales</taxon>
        <taxon>Polyporaceae</taxon>
        <taxon>Polyporus</taxon>
    </lineage>
</organism>
<gene>
    <name evidence="1" type="ORF">K466DRAFT_495562</name>
</gene>
<reference evidence="1 2" key="1">
    <citation type="journal article" date="2019" name="Nat. Ecol. Evol.">
        <title>Megaphylogeny resolves global patterns of mushroom evolution.</title>
        <authorList>
            <person name="Varga T."/>
            <person name="Krizsan K."/>
            <person name="Foldi C."/>
            <person name="Dima B."/>
            <person name="Sanchez-Garcia M."/>
            <person name="Sanchez-Ramirez S."/>
            <person name="Szollosi G.J."/>
            <person name="Szarkandi J.G."/>
            <person name="Papp V."/>
            <person name="Albert L."/>
            <person name="Andreopoulos W."/>
            <person name="Angelini C."/>
            <person name="Antonin V."/>
            <person name="Barry K.W."/>
            <person name="Bougher N.L."/>
            <person name="Buchanan P."/>
            <person name="Buyck B."/>
            <person name="Bense V."/>
            <person name="Catcheside P."/>
            <person name="Chovatia M."/>
            <person name="Cooper J."/>
            <person name="Damon W."/>
            <person name="Desjardin D."/>
            <person name="Finy P."/>
            <person name="Geml J."/>
            <person name="Haridas S."/>
            <person name="Hughes K."/>
            <person name="Justo A."/>
            <person name="Karasinski D."/>
            <person name="Kautmanova I."/>
            <person name="Kiss B."/>
            <person name="Kocsube S."/>
            <person name="Kotiranta H."/>
            <person name="LaButti K.M."/>
            <person name="Lechner B.E."/>
            <person name="Liimatainen K."/>
            <person name="Lipzen A."/>
            <person name="Lukacs Z."/>
            <person name="Mihaltcheva S."/>
            <person name="Morgado L.N."/>
            <person name="Niskanen T."/>
            <person name="Noordeloos M.E."/>
            <person name="Ohm R.A."/>
            <person name="Ortiz-Santana B."/>
            <person name="Ovrebo C."/>
            <person name="Racz N."/>
            <person name="Riley R."/>
            <person name="Savchenko A."/>
            <person name="Shiryaev A."/>
            <person name="Soop K."/>
            <person name="Spirin V."/>
            <person name="Szebenyi C."/>
            <person name="Tomsovsky M."/>
            <person name="Tulloss R.E."/>
            <person name="Uehling J."/>
            <person name="Grigoriev I.V."/>
            <person name="Vagvolgyi C."/>
            <person name="Papp T."/>
            <person name="Martin F.M."/>
            <person name="Miettinen O."/>
            <person name="Hibbett D.S."/>
            <person name="Nagy L.G."/>
        </authorList>
    </citation>
    <scope>NUCLEOTIDE SEQUENCE [LARGE SCALE GENOMIC DNA]</scope>
    <source>
        <strain evidence="1 2">HHB13444</strain>
    </source>
</reference>
<sequence>MLPYFVRALLYPAESMTPVVILVPASASADLEPGQRYWLEDLSVDRWFPNGWQTQRVSQFPETSYQLRNHYTIYTSAETQRSRRNLSLVQLGVRQHRGNVLVLRTSSRQAYEVTNVHSAERALIDLVVTRYVFVNGTLTPS</sequence>
<dbReference type="InParanoid" id="A0A5C3PGH6"/>
<dbReference type="Proteomes" id="UP000308197">
    <property type="component" value="Unassembled WGS sequence"/>
</dbReference>
<name>A0A5C3PGH6_9APHY</name>